<dbReference type="PANTHER" id="PTHR45348">
    <property type="entry name" value="HYPOTHETICAL OXIDOREDUCTASE (EUROFUNG)"/>
    <property type="match status" value="1"/>
</dbReference>
<dbReference type="STRING" id="708187.A0A1Q8S3N0"/>
<dbReference type="InterPro" id="IPR047122">
    <property type="entry name" value="Trans-enoyl_RdTase-like"/>
</dbReference>
<dbReference type="InterPro" id="IPR013149">
    <property type="entry name" value="ADH-like_C"/>
</dbReference>
<sequence>MTGTMRALVTQGDKTAKVQEVSVPQPDAGEILVKVSAVAQNPTDWKATSASPVGRTVGCDFAGTVANPNGSSLEQGQRVAGFVMGTGTEPLRGAFAEYLVVESSLVFPIPESVTDSQAAVVPLPFATAVQALFQRLGLPEPTSPAKEPHPVLINGGTGSVGLYAIQLAKQAGLFVIATGGKKNHDLLKSLGADVTVDYRDADWTEQVKKASNGNLRHVFDTISEVDTVKAVAKAVSPQGGHIVCILPRKAEEIGSPEGIKVESTLVYTVFGRDVIYKAFDNTDGERPKDREIWEKYLGLLPKWLEEGYIKPNPQKEFGGLDDINKGFELQAKGGVSAEKLVYRI</sequence>
<keyword evidence="2" id="KW-0560">Oxidoreductase</keyword>
<dbReference type="Pfam" id="PF08240">
    <property type="entry name" value="ADH_N"/>
    <property type="match status" value="1"/>
</dbReference>
<dbReference type="CDD" id="cd08249">
    <property type="entry name" value="enoyl_reductase_like"/>
    <property type="match status" value="1"/>
</dbReference>
<dbReference type="Gene3D" id="3.90.180.10">
    <property type="entry name" value="Medium-chain alcohol dehydrogenases, catalytic domain"/>
    <property type="match status" value="1"/>
</dbReference>
<dbReference type="SUPFAM" id="SSF50129">
    <property type="entry name" value="GroES-like"/>
    <property type="match status" value="1"/>
</dbReference>
<proteinExistence type="inferred from homology"/>
<dbReference type="Proteomes" id="UP000186583">
    <property type="component" value="Unassembled WGS sequence"/>
</dbReference>
<gene>
    <name evidence="4" type="ORF">CCHL11_03282</name>
</gene>
<dbReference type="EMBL" id="MPGH01000022">
    <property type="protein sequence ID" value="OLN96043.1"/>
    <property type="molecule type" value="Genomic_DNA"/>
</dbReference>
<evidence type="ECO:0000256" key="1">
    <source>
        <dbReference type="ARBA" id="ARBA00008072"/>
    </source>
</evidence>
<dbReference type="PANTHER" id="PTHR45348:SF2">
    <property type="entry name" value="ZINC-TYPE ALCOHOL DEHYDROGENASE-LIKE PROTEIN C2E1P3.01"/>
    <property type="match status" value="1"/>
</dbReference>
<dbReference type="Gene3D" id="3.40.50.720">
    <property type="entry name" value="NAD(P)-binding Rossmann-like Domain"/>
    <property type="match status" value="1"/>
</dbReference>
<dbReference type="GO" id="GO:0016651">
    <property type="term" value="F:oxidoreductase activity, acting on NAD(P)H"/>
    <property type="evidence" value="ECO:0007669"/>
    <property type="project" value="InterPro"/>
</dbReference>
<evidence type="ECO:0000313" key="5">
    <source>
        <dbReference type="Proteomes" id="UP000186583"/>
    </source>
</evidence>
<accession>A0A1Q8S3N0</accession>
<dbReference type="Pfam" id="PF00107">
    <property type="entry name" value="ADH_zinc_N"/>
    <property type="match status" value="1"/>
</dbReference>
<dbReference type="AlphaFoldDB" id="A0A1Q8S3N0"/>
<feature type="domain" description="Enoyl reductase (ER)" evidence="3">
    <location>
        <begin position="12"/>
        <end position="342"/>
    </location>
</feature>
<dbReference type="SUPFAM" id="SSF51735">
    <property type="entry name" value="NAD(P)-binding Rossmann-fold domains"/>
    <property type="match status" value="1"/>
</dbReference>
<dbReference type="OrthoDB" id="9992527at2759"/>
<dbReference type="InterPro" id="IPR011032">
    <property type="entry name" value="GroES-like_sf"/>
</dbReference>
<evidence type="ECO:0000259" key="3">
    <source>
        <dbReference type="SMART" id="SM00829"/>
    </source>
</evidence>
<comment type="caution">
    <text evidence="4">The sequence shown here is derived from an EMBL/GenBank/DDBJ whole genome shotgun (WGS) entry which is preliminary data.</text>
</comment>
<organism evidence="4 5">
    <name type="scientific">Colletotrichum chlorophyti</name>
    <dbReference type="NCBI Taxonomy" id="708187"/>
    <lineage>
        <taxon>Eukaryota</taxon>
        <taxon>Fungi</taxon>
        <taxon>Dikarya</taxon>
        <taxon>Ascomycota</taxon>
        <taxon>Pezizomycotina</taxon>
        <taxon>Sordariomycetes</taxon>
        <taxon>Hypocreomycetidae</taxon>
        <taxon>Glomerellales</taxon>
        <taxon>Glomerellaceae</taxon>
        <taxon>Colletotrichum</taxon>
    </lineage>
</organism>
<dbReference type="InterPro" id="IPR036291">
    <property type="entry name" value="NAD(P)-bd_dom_sf"/>
</dbReference>
<dbReference type="InterPro" id="IPR013154">
    <property type="entry name" value="ADH-like_N"/>
</dbReference>
<keyword evidence="5" id="KW-1185">Reference proteome</keyword>
<evidence type="ECO:0000313" key="4">
    <source>
        <dbReference type="EMBL" id="OLN96043.1"/>
    </source>
</evidence>
<evidence type="ECO:0000256" key="2">
    <source>
        <dbReference type="ARBA" id="ARBA00023002"/>
    </source>
</evidence>
<comment type="similarity">
    <text evidence="1">Belongs to the zinc-containing alcohol dehydrogenase family.</text>
</comment>
<reference evidence="4 5" key="1">
    <citation type="submission" date="2016-11" db="EMBL/GenBank/DDBJ databases">
        <title>Draft Genome Assembly of Colletotrichum chlorophyti a pathogen of herbaceous plants.</title>
        <authorList>
            <person name="Gan P."/>
            <person name="Narusaka M."/>
            <person name="Tsushima A."/>
            <person name="Narusaka Y."/>
            <person name="Takano Y."/>
            <person name="Shirasu K."/>
        </authorList>
    </citation>
    <scope>NUCLEOTIDE SEQUENCE [LARGE SCALE GENOMIC DNA]</scope>
    <source>
        <strain evidence="4 5">NTL11</strain>
    </source>
</reference>
<dbReference type="InterPro" id="IPR020843">
    <property type="entry name" value="ER"/>
</dbReference>
<protein>
    <submittedName>
        <fullName evidence="4">Zinc-type alcohol dehydrogenase-like protein C2E1P3.01-like protein 2</fullName>
    </submittedName>
</protein>
<dbReference type="SMART" id="SM00829">
    <property type="entry name" value="PKS_ER"/>
    <property type="match status" value="1"/>
</dbReference>
<name>A0A1Q8S3N0_9PEZI</name>